<dbReference type="SUPFAM" id="SSF55347">
    <property type="entry name" value="Glyceraldehyde-3-phosphate dehydrogenase-like, C-terminal domain"/>
    <property type="match status" value="1"/>
</dbReference>
<protein>
    <submittedName>
        <fullName evidence="4">Predicted dehydrogenase</fullName>
    </submittedName>
</protein>
<keyword evidence="5" id="KW-1185">Reference proteome</keyword>
<dbReference type="STRING" id="192904.SAMN04488514_101383"/>
<dbReference type="SUPFAM" id="SSF51735">
    <property type="entry name" value="NAD(P)-binding Rossmann-fold domains"/>
    <property type="match status" value="1"/>
</dbReference>
<dbReference type="Pfam" id="PF01408">
    <property type="entry name" value="GFO_IDH_MocA"/>
    <property type="match status" value="1"/>
</dbReference>
<dbReference type="Proteomes" id="UP000199440">
    <property type="component" value="Unassembled WGS sequence"/>
</dbReference>
<accession>A0A1G9J377</accession>
<feature type="region of interest" description="Disordered" evidence="1">
    <location>
        <begin position="420"/>
        <end position="440"/>
    </location>
</feature>
<dbReference type="Gene3D" id="3.40.50.720">
    <property type="entry name" value="NAD(P)-binding Rossmann-like Domain"/>
    <property type="match status" value="1"/>
</dbReference>
<evidence type="ECO:0000259" key="2">
    <source>
        <dbReference type="Pfam" id="PF01408"/>
    </source>
</evidence>
<dbReference type="InterPro" id="IPR050463">
    <property type="entry name" value="Gfo/Idh/MocA_oxidrdct_glycsds"/>
</dbReference>
<evidence type="ECO:0000313" key="4">
    <source>
        <dbReference type="EMBL" id="SDL31899.1"/>
    </source>
</evidence>
<evidence type="ECO:0000259" key="3">
    <source>
        <dbReference type="Pfam" id="PF19051"/>
    </source>
</evidence>
<dbReference type="Gene3D" id="3.30.360.10">
    <property type="entry name" value="Dihydrodipicolinate Reductase, domain 2"/>
    <property type="match status" value="1"/>
</dbReference>
<feature type="domain" description="Gfo/Idh/MocA-like oxidoreductase N-terminal" evidence="2">
    <location>
        <begin position="53"/>
        <end position="183"/>
    </location>
</feature>
<proteinExistence type="predicted"/>
<evidence type="ECO:0000256" key="1">
    <source>
        <dbReference type="SAM" id="MobiDB-lite"/>
    </source>
</evidence>
<sequence length="440" mass="49851">MNKKKSSEANKKAKTNFTRRKFISTSIWSAGAISIIPRHVLGKGFLAPSDRINLGFIGLGKQSRGLASRFIGETEAQIVAGCDVWTTKTAWFENHVNTLYAEKRKATGHKGIETYGEYQKLLNRKDIDAVVIATPDNWHARQAIDAMNAGKDVYCEKPLSLKILEGIQMVQATRSTKKVLQTGSMQRSWENFRKACELIRNGYLGEIKKILVNVGDPAVPYNLSKEPTPKEIDWNRWCGPAPLLDYNHRLAPSNNDVKFWPDWRLFEETGGGILCDWGAHMFDIVQWALGMDRSGPVRYLPPSDPSAVRGLRMFYANGIEMVHEDFGRGWGVRFIGSEGTIDVSRSYLETDPVNILSAELKDSDTRLYHSDNHYQDWLDAIKNRTLPICDVETGHRSATVCNIANIAYKLRRPLEWNPEKEQFNGDSEANALRGRKNREF</sequence>
<dbReference type="Pfam" id="PF19051">
    <property type="entry name" value="GFO_IDH_MocA_C2"/>
    <property type="match status" value="1"/>
</dbReference>
<dbReference type="InterPro" id="IPR000683">
    <property type="entry name" value="Gfo/Idh/MocA-like_OxRdtase_N"/>
</dbReference>
<dbReference type="GO" id="GO:0000166">
    <property type="term" value="F:nucleotide binding"/>
    <property type="evidence" value="ECO:0007669"/>
    <property type="project" value="InterPro"/>
</dbReference>
<dbReference type="AlphaFoldDB" id="A0A1G9J377"/>
<dbReference type="InterPro" id="IPR043906">
    <property type="entry name" value="Gfo/Idh/MocA_OxRdtase_bact_C"/>
</dbReference>
<gene>
    <name evidence="4" type="ORF">SAMN04488514_101383</name>
</gene>
<dbReference type="OrthoDB" id="726883at2"/>
<organism evidence="4 5">
    <name type="scientific">Kriegella aquimaris</name>
    <dbReference type="NCBI Taxonomy" id="192904"/>
    <lineage>
        <taxon>Bacteria</taxon>
        <taxon>Pseudomonadati</taxon>
        <taxon>Bacteroidota</taxon>
        <taxon>Flavobacteriia</taxon>
        <taxon>Flavobacteriales</taxon>
        <taxon>Flavobacteriaceae</taxon>
        <taxon>Kriegella</taxon>
    </lineage>
</organism>
<reference evidence="4 5" key="1">
    <citation type="submission" date="2016-10" db="EMBL/GenBank/DDBJ databases">
        <authorList>
            <person name="de Groot N.N."/>
        </authorList>
    </citation>
    <scope>NUCLEOTIDE SEQUENCE [LARGE SCALE GENOMIC DNA]</scope>
    <source>
        <strain evidence="4 5">DSM 19886</strain>
    </source>
</reference>
<evidence type="ECO:0000313" key="5">
    <source>
        <dbReference type="Proteomes" id="UP000199440"/>
    </source>
</evidence>
<dbReference type="RefSeq" id="WP_089884713.1">
    <property type="nucleotide sequence ID" value="NZ_FNGV01000001.1"/>
</dbReference>
<dbReference type="InterPro" id="IPR036291">
    <property type="entry name" value="NAD(P)-bd_dom_sf"/>
</dbReference>
<dbReference type="PANTHER" id="PTHR43818:SF5">
    <property type="entry name" value="OXIDOREDUCTASE FAMILY PROTEIN"/>
    <property type="match status" value="1"/>
</dbReference>
<name>A0A1G9J377_9FLAO</name>
<dbReference type="EMBL" id="FNGV01000001">
    <property type="protein sequence ID" value="SDL31899.1"/>
    <property type="molecule type" value="Genomic_DNA"/>
</dbReference>
<dbReference type="PANTHER" id="PTHR43818">
    <property type="entry name" value="BCDNA.GH03377"/>
    <property type="match status" value="1"/>
</dbReference>
<feature type="domain" description="Gfo/Idh/MocA-like oxidoreductase bacterial type C-terminal" evidence="3">
    <location>
        <begin position="222"/>
        <end position="436"/>
    </location>
</feature>